<dbReference type="EMBL" id="CP136864">
    <property type="protein sequence ID" value="WOJ93168.1"/>
    <property type="molecule type" value="Genomic_DNA"/>
</dbReference>
<evidence type="ECO:0000313" key="4">
    <source>
        <dbReference type="EMBL" id="WOJ93168.1"/>
    </source>
</evidence>
<keyword evidence="5" id="KW-1185">Reference proteome</keyword>
<keyword evidence="1 2" id="KW-0812">Transmembrane</keyword>
<keyword evidence="2" id="KW-1133">Transmembrane helix</keyword>
<comment type="function">
    <text evidence="1">Lipid phosphatase which dephosphorylates phosphatidylglycerophosphate (PGP) to phosphatidylglycerol (PG).</text>
</comment>
<dbReference type="PIRSF" id="PIRSF006162">
    <property type="entry name" value="PgpA"/>
    <property type="match status" value="1"/>
</dbReference>
<evidence type="ECO:0000259" key="3">
    <source>
        <dbReference type="Pfam" id="PF04608"/>
    </source>
</evidence>
<dbReference type="InterPro" id="IPR026037">
    <property type="entry name" value="PgpA"/>
</dbReference>
<reference evidence="4 5" key="1">
    <citation type="submission" date="2023-10" db="EMBL/GenBank/DDBJ databases">
        <title>Two novel species belonging to the OM43/NOR5 clade.</title>
        <authorList>
            <person name="Park M."/>
        </authorList>
    </citation>
    <scope>NUCLEOTIDE SEQUENCE [LARGE SCALE GENOMIC DNA]</scope>
    <source>
        <strain evidence="4 5">IMCC43200</strain>
    </source>
</reference>
<proteinExistence type="predicted"/>
<feature type="transmembrane region" description="Helical" evidence="2">
    <location>
        <begin position="88"/>
        <end position="111"/>
    </location>
</feature>
<dbReference type="SUPFAM" id="SSF101307">
    <property type="entry name" value="YutG-like"/>
    <property type="match status" value="1"/>
</dbReference>
<comment type="subcellular location">
    <subcellularLocation>
        <location evidence="1">Cell inner membrane</location>
        <topology evidence="1">Multi-pass membrane protein</topology>
    </subcellularLocation>
</comment>
<keyword evidence="1" id="KW-0460">Magnesium</keyword>
<keyword evidence="1 2" id="KW-0472">Membrane</keyword>
<gene>
    <name evidence="4" type="ORF">R0135_15470</name>
</gene>
<keyword evidence="1" id="KW-0997">Cell inner membrane</keyword>
<keyword evidence="1" id="KW-0595">Phospholipid degradation</keyword>
<dbReference type="EC" id="3.1.3.27" evidence="1"/>
<dbReference type="CDD" id="cd06971">
    <property type="entry name" value="PgpA"/>
    <property type="match status" value="1"/>
</dbReference>
<feature type="domain" description="YutG/PgpA" evidence="3">
    <location>
        <begin position="16"/>
        <end position="153"/>
    </location>
</feature>
<keyword evidence="1" id="KW-0443">Lipid metabolism</keyword>
<dbReference type="GO" id="GO:0008962">
    <property type="term" value="F:phosphatidylglycerophosphatase activity"/>
    <property type="evidence" value="ECO:0007669"/>
    <property type="project" value="UniProtKB-EC"/>
</dbReference>
<protein>
    <recommendedName>
        <fullName evidence="1">Phosphatidylglycerophosphatase A</fullName>
        <ecNumber evidence="1">3.1.3.27</ecNumber>
    </recommendedName>
    <alternativeName>
        <fullName evidence="1">Phosphatidylglycerolphosphate phosphatase A</fullName>
    </alternativeName>
</protein>
<dbReference type="Proteomes" id="UP001626537">
    <property type="component" value="Chromosome"/>
</dbReference>
<dbReference type="InterPro" id="IPR036681">
    <property type="entry name" value="PgpA-like_sf"/>
</dbReference>
<dbReference type="PANTHER" id="PTHR36305">
    <property type="entry name" value="PHOSPHATIDYLGLYCEROPHOSPHATASE A"/>
    <property type="match status" value="1"/>
</dbReference>
<comment type="catalytic activity">
    <reaction evidence="1">
        <text>a 1,2-diacyl-sn-glycero-3-phospho-(1'-sn-glycero-3'-phosphate) + H2O = a 1,2-diacyl-sn-glycero-3-phospho-(1'-sn-glycerol) + phosphate</text>
        <dbReference type="Rhea" id="RHEA:33751"/>
        <dbReference type="ChEBI" id="CHEBI:15377"/>
        <dbReference type="ChEBI" id="CHEBI:43474"/>
        <dbReference type="ChEBI" id="CHEBI:60110"/>
        <dbReference type="ChEBI" id="CHEBI:64716"/>
        <dbReference type="EC" id="3.1.3.27"/>
    </reaction>
</comment>
<organism evidence="4 5">
    <name type="scientific">Congregibacter variabilis</name>
    <dbReference type="NCBI Taxonomy" id="3081200"/>
    <lineage>
        <taxon>Bacteria</taxon>
        <taxon>Pseudomonadati</taxon>
        <taxon>Pseudomonadota</taxon>
        <taxon>Gammaproteobacteria</taxon>
        <taxon>Cellvibrionales</taxon>
        <taxon>Halieaceae</taxon>
        <taxon>Congregibacter</taxon>
    </lineage>
</organism>
<evidence type="ECO:0000256" key="1">
    <source>
        <dbReference type="PIRNR" id="PIRNR006162"/>
    </source>
</evidence>
<keyword evidence="1" id="KW-1208">Phospholipid metabolism</keyword>
<dbReference type="PANTHER" id="PTHR36305:SF1">
    <property type="entry name" value="PHOSPHATIDYLGLYCEROPHOSPHATASE A"/>
    <property type="match status" value="1"/>
</dbReference>
<dbReference type="RefSeq" id="WP_407347825.1">
    <property type="nucleotide sequence ID" value="NZ_CP136864.1"/>
</dbReference>
<sequence length="160" mass="17384">MSVNPRPKLSDPIQLLAFGFGSGVSPKAPGTVGTVAALPFYWFMAPQPLWIYSLIVIVAAVLGVWICDRASKALGVHDHPGIVWDEFVGLWITLWAVPFEPQWIIAGFVVFRVFDIAKPWPISWLDRHVSGGFGIMIDDVVAGVLACVTLHLALSFGGSL</sequence>
<feature type="transmembrane region" description="Helical" evidence="2">
    <location>
        <begin position="131"/>
        <end position="154"/>
    </location>
</feature>
<comment type="cofactor">
    <cofactor evidence="1">
        <name>Mg(2+)</name>
        <dbReference type="ChEBI" id="CHEBI:18420"/>
    </cofactor>
</comment>
<keyword evidence="1" id="KW-1003">Cell membrane</keyword>
<keyword evidence="1" id="KW-0479">Metal-binding</keyword>
<name>A0ABZ0I2A9_9GAMM</name>
<accession>A0ABZ0I2A9</accession>
<keyword evidence="1" id="KW-0442">Lipid degradation</keyword>
<keyword evidence="1 4" id="KW-0378">Hydrolase</keyword>
<dbReference type="Pfam" id="PF04608">
    <property type="entry name" value="PgpA"/>
    <property type="match status" value="1"/>
</dbReference>
<evidence type="ECO:0000256" key="2">
    <source>
        <dbReference type="SAM" id="Phobius"/>
    </source>
</evidence>
<dbReference type="InterPro" id="IPR007686">
    <property type="entry name" value="YutG/PgpA"/>
</dbReference>
<comment type="pathway">
    <text evidence="1">Phospholipid metabolism; phosphatidylglycerol biosynthesis; phosphatidylglycerol from CDP-diacylglycerol: step 2/2.</text>
</comment>
<evidence type="ECO:0000313" key="5">
    <source>
        <dbReference type="Proteomes" id="UP001626537"/>
    </source>
</evidence>
<feature type="transmembrane region" description="Helical" evidence="2">
    <location>
        <begin position="49"/>
        <end position="67"/>
    </location>
</feature>